<name>Q6YV28_ORYSJ</name>
<gene>
    <name evidence="2" type="ORF">OSJNBb0060O16.19</name>
    <name evidence="1" type="ORF">P0680A05.45</name>
</gene>
<evidence type="ECO:0000313" key="3">
    <source>
        <dbReference type="Proteomes" id="UP000000763"/>
    </source>
</evidence>
<sequence>MGSTTAGNQPIRGARAWYARPRQGKRLVDKDTPQPRVAGVDVGFDSATRVRRVERRAASSGCSSSRAGEKQSMAVPVIPVTMTTTYLGQNFARSISWVMYGYERYRMNVFRSEFPSAKISRKIFLSILSRH</sequence>
<dbReference type="Proteomes" id="UP000000763">
    <property type="component" value="Chromosome 2"/>
</dbReference>
<reference evidence="3" key="3">
    <citation type="journal article" date="2005" name="Nature">
        <title>The map-based sequence of the rice genome.</title>
        <authorList>
            <consortium name="International rice genome sequencing project (IRGSP)"/>
            <person name="Matsumoto T."/>
            <person name="Wu J."/>
            <person name="Kanamori H."/>
            <person name="Katayose Y."/>
            <person name="Fujisawa M."/>
            <person name="Namiki N."/>
            <person name="Mizuno H."/>
            <person name="Yamamoto K."/>
            <person name="Antonio B.A."/>
            <person name="Baba T."/>
            <person name="Sakata K."/>
            <person name="Nagamura Y."/>
            <person name="Aoki H."/>
            <person name="Arikawa K."/>
            <person name="Arita K."/>
            <person name="Bito T."/>
            <person name="Chiden Y."/>
            <person name="Fujitsuka N."/>
            <person name="Fukunaka R."/>
            <person name="Hamada M."/>
            <person name="Harada C."/>
            <person name="Hayashi A."/>
            <person name="Hijishita S."/>
            <person name="Honda M."/>
            <person name="Hosokawa S."/>
            <person name="Ichikawa Y."/>
            <person name="Idonuma A."/>
            <person name="Iijima M."/>
            <person name="Ikeda M."/>
            <person name="Ikeno M."/>
            <person name="Ito K."/>
            <person name="Ito S."/>
            <person name="Ito T."/>
            <person name="Ito Y."/>
            <person name="Ito Y."/>
            <person name="Iwabuchi A."/>
            <person name="Kamiya K."/>
            <person name="Karasawa W."/>
            <person name="Kurita K."/>
            <person name="Katagiri S."/>
            <person name="Kikuta A."/>
            <person name="Kobayashi H."/>
            <person name="Kobayashi N."/>
            <person name="Machita K."/>
            <person name="Maehara T."/>
            <person name="Masukawa M."/>
            <person name="Mizubayashi T."/>
            <person name="Mukai Y."/>
            <person name="Nagasaki H."/>
            <person name="Nagata Y."/>
            <person name="Naito S."/>
            <person name="Nakashima M."/>
            <person name="Nakama Y."/>
            <person name="Nakamichi Y."/>
            <person name="Nakamura M."/>
            <person name="Meguro A."/>
            <person name="Negishi M."/>
            <person name="Ohta I."/>
            <person name="Ohta T."/>
            <person name="Okamoto M."/>
            <person name="Ono N."/>
            <person name="Saji S."/>
            <person name="Sakaguchi M."/>
            <person name="Sakai K."/>
            <person name="Shibata M."/>
            <person name="Shimokawa T."/>
            <person name="Song J."/>
            <person name="Takazaki Y."/>
            <person name="Terasawa K."/>
            <person name="Tsugane M."/>
            <person name="Tsuji K."/>
            <person name="Ueda S."/>
            <person name="Waki K."/>
            <person name="Yamagata H."/>
            <person name="Yamamoto M."/>
            <person name="Yamamoto S."/>
            <person name="Yamane H."/>
            <person name="Yoshiki S."/>
            <person name="Yoshihara R."/>
            <person name="Yukawa K."/>
            <person name="Zhong H."/>
            <person name="Yano M."/>
            <person name="Yuan Q."/>
            <person name="Ouyang S."/>
            <person name="Liu J."/>
            <person name="Jones K.M."/>
            <person name="Gansberger K."/>
            <person name="Moffat K."/>
            <person name="Hill J."/>
            <person name="Bera J."/>
            <person name="Fadrosh D."/>
            <person name="Jin S."/>
            <person name="Johri S."/>
            <person name="Kim M."/>
            <person name="Overton L."/>
            <person name="Reardon M."/>
            <person name="Tsitrin T."/>
            <person name="Vuong H."/>
            <person name="Weaver B."/>
            <person name="Ciecko A."/>
            <person name="Tallon L."/>
            <person name="Jackson J."/>
            <person name="Pai G."/>
            <person name="Aken S.V."/>
            <person name="Utterback T."/>
            <person name="Reidmuller S."/>
            <person name="Feldblyum T."/>
            <person name="Hsiao J."/>
            <person name="Zismann V."/>
            <person name="Iobst S."/>
            <person name="de Vazeille A.R."/>
            <person name="Buell C.R."/>
            <person name="Ying K."/>
            <person name="Li Y."/>
            <person name="Lu T."/>
            <person name="Huang Y."/>
            <person name="Zhao Q."/>
            <person name="Feng Q."/>
            <person name="Zhang L."/>
            <person name="Zhu J."/>
            <person name="Weng Q."/>
            <person name="Mu J."/>
            <person name="Lu Y."/>
            <person name="Fan D."/>
            <person name="Liu Y."/>
            <person name="Guan J."/>
            <person name="Zhang Y."/>
            <person name="Yu S."/>
            <person name="Liu X."/>
            <person name="Zhang Y."/>
            <person name="Hong G."/>
            <person name="Han B."/>
            <person name="Choisne N."/>
            <person name="Demange N."/>
            <person name="Orjeda G."/>
            <person name="Samain S."/>
            <person name="Cattolico L."/>
            <person name="Pelletier E."/>
            <person name="Couloux A."/>
            <person name="Segurens B."/>
            <person name="Wincker P."/>
            <person name="D'Hont A."/>
            <person name="Scarpelli C."/>
            <person name="Weissenbach J."/>
            <person name="Salanoubat M."/>
            <person name="Quetier F."/>
            <person name="Yu Y."/>
            <person name="Kim H.R."/>
            <person name="Rambo T."/>
            <person name="Currie J."/>
            <person name="Collura K."/>
            <person name="Luo M."/>
            <person name="Yang T."/>
            <person name="Ammiraju J.S.S."/>
            <person name="Engler F."/>
            <person name="Soderlund C."/>
            <person name="Wing R.A."/>
            <person name="Palmer L.E."/>
            <person name="de la Bastide M."/>
            <person name="Spiegel L."/>
            <person name="Nascimento L."/>
            <person name="Zutavern T."/>
            <person name="O'Shaughnessy A."/>
            <person name="Dike S."/>
            <person name="Dedhia N."/>
            <person name="Preston R."/>
            <person name="Balija V."/>
            <person name="McCombie W.R."/>
            <person name="Chow T."/>
            <person name="Chen H."/>
            <person name="Chung M."/>
            <person name="Chen C."/>
            <person name="Shaw J."/>
            <person name="Wu H."/>
            <person name="Hsiao K."/>
            <person name="Chao Y."/>
            <person name="Chu M."/>
            <person name="Cheng C."/>
            <person name="Hour A."/>
            <person name="Lee P."/>
            <person name="Lin S."/>
            <person name="Lin Y."/>
            <person name="Liou J."/>
            <person name="Liu S."/>
            <person name="Hsing Y."/>
            <person name="Raghuvanshi S."/>
            <person name="Mohanty A."/>
            <person name="Bharti A.K."/>
            <person name="Gaur A."/>
            <person name="Gupta V."/>
            <person name="Kumar D."/>
            <person name="Ravi V."/>
            <person name="Vij S."/>
            <person name="Kapur A."/>
            <person name="Khurana P."/>
            <person name="Khurana P."/>
            <person name="Khurana J.P."/>
            <person name="Tyagi A.K."/>
            <person name="Gaikwad K."/>
            <person name="Singh A."/>
            <person name="Dalal V."/>
            <person name="Srivastava S."/>
            <person name="Dixit A."/>
            <person name="Pal A.K."/>
            <person name="Ghazi I.A."/>
            <person name="Yadav M."/>
            <person name="Pandit A."/>
            <person name="Bhargava A."/>
            <person name="Sureshbabu K."/>
            <person name="Batra K."/>
            <person name="Sharma T.R."/>
            <person name="Mohapatra T."/>
            <person name="Singh N.K."/>
            <person name="Messing J."/>
            <person name="Nelson A.B."/>
            <person name="Fuks G."/>
            <person name="Kavchok S."/>
            <person name="Keizer G."/>
            <person name="Linton E."/>
            <person name="Llaca V."/>
            <person name="Song R."/>
            <person name="Tanyolac B."/>
            <person name="Young S."/>
            <person name="Ho-Il K."/>
            <person name="Hahn J.H."/>
            <person name="Sangsakoo G."/>
            <person name="Vanavichit A."/>
            <person name="de Mattos Luiz.A.T."/>
            <person name="Zimmer P.D."/>
            <person name="Malone G."/>
            <person name="Dellagostin O."/>
            <person name="de Oliveira A.C."/>
            <person name="Bevan M."/>
            <person name="Bancroft I."/>
            <person name="Minx P."/>
            <person name="Cordum H."/>
            <person name="Wilson R."/>
            <person name="Cheng Z."/>
            <person name="Jin W."/>
            <person name="Jiang J."/>
            <person name="Leong S.A."/>
            <person name="Iwama H."/>
            <person name="Gojobori T."/>
            <person name="Itoh T."/>
            <person name="Niimura Y."/>
            <person name="Fujii Y."/>
            <person name="Habara T."/>
            <person name="Sakai H."/>
            <person name="Sato Y."/>
            <person name="Wilson G."/>
            <person name="Kumar K."/>
            <person name="McCouch S."/>
            <person name="Juretic N."/>
            <person name="Hoen D."/>
            <person name="Wright S."/>
            <person name="Bruskiewich R."/>
            <person name="Bureau T."/>
            <person name="Miyao A."/>
            <person name="Hirochika H."/>
            <person name="Nishikawa T."/>
            <person name="Kadowaki K."/>
            <person name="Sugiura M."/>
            <person name="Burr B."/>
            <person name="Sasaki T."/>
        </authorList>
    </citation>
    <scope>NUCLEOTIDE SEQUENCE [LARGE SCALE GENOMIC DNA]</scope>
    <source>
        <strain evidence="3">cv. Nipponbare</strain>
    </source>
</reference>
<accession>Q6YV28</accession>
<evidence type="ECO:0000313" key="2">
    <source>
        <dbReference type="EMBL" id="BAD08101.1"/>
    </source>
</evidence>
<protein>
    <submittedName>
        <fullName evidence="2">Uncharacterized protein</fullName>
    </submittedName>
</protein>
<reference evidence="1" key="1">
    <citation type="submission" date="2002-05" db="EMBL/GenBank/DDBJ databases">
        <title>Oryza sativa nipponbare(GA3) genomic DNA, chromosome 2, PAC clone:P0680A05.</title>
        <authorList>
            <person name="Sasaki T."/>
            <person name="Matsumoto T."/>
            <person name="Katayose Y."/>
        </authorList>
    </citation>
    <scope>NUCLEOTIDE SEQUENCE</scope>
</reference>
<evidence type="ECO:0000313" key="1">
    <source>
        <dbReference type="EMBL" id="BAD08057.1"/>
    </source>
</evidence>
<dbReference type="AlphaFoldDB" id="Q6YV28"/>
<reference evidence="3" key="4">
    <citation type="journal article" date="2008" name="Nucleic Acids Res.">
        <title>The rice annotation project database (RAP-DB): 2008 update.</title>
        <authorList>
            <consortium name="The rice annotation project (RAP)"/>
        </authorList>
    </citation>
    <scope>GENOME REANNOTATION</scope>
    <source>
        <strain evidence="3">cv. Nipponbare</strain>
    </source>
</reference>
<dbReference type="EMBL" id="AP005323">
    <property type="protein sequence ID" value="BAD08057.1"/>
    <property type="molecule type" value="Genomic_DNA"/>
</dbReference>
<reference evidence="2" key="2">
    <citation type="submission" date="2002-10" db="EMBL/GenBank/DDBJ databases">
        <title>Oryza sativa nipponbare(GA3) genomic DNA, chromosome 2, BAC clone:OSJNBb0060O16.</title>
        <authorList>
            <person name="Sasaki T."/>
            <person name="Matsumoto T."/>
            <person name="Katayose Y."/>
        </authorList>
    </citation>
    <scope>NUCLEOTIDE SEQUENCE</scope>
</reference>
<organism evidence="2 3">
    <name type="scientific">Oryza sativa subsp. japonica</name>
    <name type="common">Rice</name>
    <dbReference type="NCBI Taxonomy" id="39947"/>
    <lineage>
        <taxon>Eukaryota</taxon>
        <taxon>Viridiplantae</taxon>
        <taxon>Streptophyta</taxon>
        <taxon>Embryophyta</taxon>
        <taxon>Tracheophyta</taxon>
        <taxon>Spermatophyta</taxon>
        <taxon>Magnoliopsida</taxon>
        <taxon>Liliopsida</taxon>
        <taxon>Poales</taxon>
        <taxon>Poaceae</taxon>
        <taxon>BOP clade</taxon>
        <taxon>Oryzoideae</taxon>
        <taxon>Oryzeae</taxon>
        <taxon>Oryzinae</taxon>
        <taxon>Oryza</taxon>
        <taxon>Oryza sativa</taxon>
    </lineage>
</organism>
<proteinExistence type="predicted"/>
<dbReference type="EMBL" id="AP005844">
    <property type="protein sequence ID" value="BAD08101.1"/>
    <property type="molecule type" value="Genomic_DNA"/>
</dbReference>